<dbReference type="InterPro" id="IPR003388">
    <property type="entry name" value="Reticulon"/>
</dbReference>
<keyword evidence="2 6" id="KW-0812">Transmembrane</keyword>
<proteinExistence type="predicted"/>
<sequence>MTDIDLAPSTSEHNSDVMYPAIENNAILNGHAPTVQNTKDAVGDSKILTHVLLVNIKTPLVQQGHGWSLLTPYLGPVAENVKVGYANTQADLRGLANSRTAPAQPATTGQPLTATATAELVGRLTISHGLASQFRPRRYYTIPRETVDSIFDELHELLNFFVLEFQRILYAENVLHTIAAFISSLLGYLLTKILPLWGLALIATFVTFLAPLVYISNQEIIDSQVQKVTDVISRQTAQVKDIAGQHTARATETAKAYACDLSAKAQQYVGSARGRSASPEAKQPAPKPQSYPAATTPSKPKNTASKNTSPQAPVYSESDFPTAPTEAFASSNPSHDEQKPLIAA</sequence>
<feature type="transmembrane region" description="Helical" evidence="6">
    <location>
        <begin position="196"/>
        <end position="215"/>
    </location>
</feature>
<evidence type="ECO:0000256" key="2">
    <source>
        <dbReference type="ARBA" id="ARBA00022692"/>
    </source>
</evidence>
<evidence type="ECO:0000313" key="10">
    <source>
        <dbReference type="Proteomes" id="UP000698800"/>
    </source>
</evidence>
<accession>A0A9P8I3E5</accession>
<evidence type="ECO:0000256" key="6">
    <source>
        <dbReference type="RuleBase" id="RU363132"/>
    </source>
</evidence>
<evidence type="ECO:0000256" key="4">
    <source>
        <dbReference type="ARBA" id="ARBA00022989"/>
    </source>
</evidence>
<evidence type="ECO:0000256" key="3">
    <source>
        <dbReference type="ARBA" id="ARBA00022824"/>
    </source>
</evidence>
<dbReference type="Proteomes" id="UP000698800">
    <property type="component" value="Unassembled WGS sequence"/>
</dbReference>
<gene>
    <name evidence="9" type="ORF">FGG08_007404</name>
</gene>
<comment type="subcellular location">
    <subcellularLocation>
        <location evidence="1 6">Endoplasmic reticulum membrane</location>
        <topology evidence="1 6">Multi-pass membrane protein</topology>
    </subcellularLocation>
</comment>
<keyword evidence="3 6" id="KW-0256">Endoplasmic reticulum</keyword>
<dbReference type="GO" id="GO:0005789">
    <property type="term" value="C:endoplasmic reticulum membrane"/>
    <property type="evidence" value="ECO:0007669"/>
    <property type="project" value="UniProtKB-SubCell"/>
</dbReference>
<feature type="region of interest" description="Disordered" evidence="7">
    <location>
        <begin position="270"/>
        <end position="344"/>
    </location>
</feature>
<dbReference type="EMBL" id="JAGHQL010000296">
    <property type="protein sequence ID" value="KAH0533992.1"/>
    <property type="molecule type" value="Genomic_DNA"/>
</dbReference>
<name>A0A9P8I3E5_9PEZI</name>
<dbReference type="PROSITE" id="PS50845">
    <property type="entry name" value="RETICULON"/>
    <property type="match status" value="1"/>
</dbReference>
<dbReference type="AlphaFoldDB" id="A0A9P8I3E5"/>
<feature type="domain" description="Reticulon" evidence="8">
    <location>
        <begin position="136"/>
        <end position="266"/>
    </location>
</feature>
<feature type="transmembrane region" description="Helical" evidence="6">
    <location>
        <begin position="168"/>
        <end position="190"/>
    </location>
</feature>
<dbReference type="OrthoDB" id="567788at2759"/>
<evidence type="ECO:0000313" key="9">
    <source>
        <dbReference type="EMBL" id="KAH0533992.1"/>
    </source>
</evidence>
<feature type="compositionally biased region" description="Basic and acidic residues" evidence="7">
    <location>
        <begin position="334"/>
        <end position="344"/>
    </location>
</feature>
<reference evidence="9" key="1">
    <citation type="submission" date="2021-03" db="EMBL/GenBank/DDBJ databases">
        <title>Comparative genomics and phylogenomic investigation of the class Geoglossomycetes provide insights into ecological specialization and systematics.</title>
        <authorList>
            <person name="Melie T."/>
            <person name="Pirro S."/>
            <person name="Miller A.N."/>
            <person name="Quandt A."/>
        </authorList>
    </citation>
    <scope>NUCLEOTIDE SEQUENCE</scope>
    <source>
        <strain evidence="9">GBOQ0MN5Z8</strain>
    </source>
</reference>
<evidence type="ECO:0000256" key="5">
    <source>
        <dbReference type="ARBA" id="ARBA00023136"/>
    </source>
</evidence>
<dbReference type="Pfam" id="PF02453">
    <property type="entry name" value="Reticulon"/>
    <property type="match status" value="1"/>
</dbReference>
<keyword evidence="4 6" id="KW-1133">Transmembrane helix</keyword>
<evidence type="ECO:0000256" key="1">
    <source>
        <dbReference type="ARBA" id="ARBA00004477"/>
    </source>
</evidence>
<organism evidence="9 10">
    <name type="scientific">Glutinoglossum americanum</name>
    <dbReference type="NCBI Taxonomy" id="1670608"/>
    <lineage>
        <taxon>Eukaryota</taxon>
        <taxon>Fungi</taxon>
        <taxon>Dikarya</taxon>
        <taxon>Ascomycota</taxon>
        <taxon>Pezizomycotina</taxon>
        <taxon>Geoglossomycetes</taxon>
        <taxon>Geoglossales</taxon>
        <taxon>Geoglossaceae</taxon>
        <taxon>Glutinoglossum</taxon>
    </lineage>
</organism>
<comment type="caution">
    <text evidence="9">The sequence shown here is derived from an EMBL/GenBank/DDBJ whole genome shotgun (WGS) entry which is preliminary data.</text>
</comment>
<keyword evidence="10" id="KW-1185">Reference proteome</keyword>
<feature type="compositionally biased region" description="Polar residues" evidence="7">
    <location>
        <begin position="292"/>
        <end position="311"/>
    </location>
</feature>
<evidence type="ECO:0000259" key="8">
    <source>
        <dbReference type="PROSITE" id="PS50845"/>
    </source>
</evidence>
<evidence type="ECO:0000256" key="7">
    <source>
        <dbReference type="SAM" id="MobiDB-lite"/>
    </source>
</evidence>
<keyword evidence="5 6" id="KW-0472">Membrane</keyword>
<protein>
    <recommendedName>
        <fullName evidence="6">Reticulon-like protein</fullName>
    </recommendedName>
</protein>